<dbReference type="EMBL" id="VOQF01000008">
    <property type="protein sequence ID" value="TXC89760.1"/>
    <property type="molecule type" value="Genomic_DNA"/>
</dbReference>
<accession>A0A5C6W0D2</accession>
<sequence>MAIMNDKDQEFYNNEVFAQAEVVQHPKEENSSALILNQAFHLLSNEDITTTEETSE</sequence>
<evidence type="ECO:0000313" key="1">
    <source>
        <dbReference type="EMBL" id="TXC89760.1"/>
    </source>
</evidence>
<dbReference type="InterPro" id="IPR022608">
    <property type="entry name" value="Tscrpt_reg_SplA"/>
</dbReference>
<evidence type="ECO:0000313" key="2">
    <source>
        <dbReference type="Proteomes" id="UP000321363"/>
    </source>
</evidence>
<gene>
    <name evidence="1" type="ORF">FS935_15455</name>
</gene>
<keyword evidence="2" id="KW-1185">Reference proteome</keyword>
<name>A0A5C6W0D2_9BACI</name>
<protein>
    <submittedName>
        <fullName evidence="1">Uncharacterized protein</fullName>
    </submittedName>
</protein>
<dbReference type="Pfam" id="PF11132">
    <property type="entry name" value="SplA"/>
    <property type="match status" value="1"/>
</dbReference>
<dbReference type="Proteomes" id="UP000321363">
    <property type="component" value="Unassembled WGS sequence"/>
</dbReference>
<proteinExistence type="predicted"/>
<organism evidence="1 2">
    <name type="scientific">Metabacillus litoralis</name>
    <dbReference type="NCBI Taxonomy" id="152268"/>
    <lineage>
        <taxon>Bacteria</taxon>
        <taxon>Bacillati</taxon>
        <taxon>Bacillota</taxon>
        <taxon>Bacilli</taxon>
        <taxon>Bacillales</taxon>
        <taxon>Bacillaceae</taxon>
        <taxon>Metabacillus</taxon>
    </lineage>
</organism>
<reference evidence="1 2" key="1">
    <citation type="journal article" date="2005" name="Int. J. Syst. Evol. Microbiol.">
        <title>Bacillus litoralis sp. nov., isolated from a tidal flat of the Yellow Sea in Korea.</title>
        <authorList>
            <person name="Yoon J.H."/>
            <person name="Oh T.K."/>
        </authorList>
    </citation>
    <scope>NUCLEOTIDE SEQUENCE [LARGE SCALE GENOMIC DNA]</scope>
    <source>
        <strain evidence="1 2">SW-211</strain>
    </source>
</reference>
<comment type="caution">
    <text evidence="1">The sequence shown here is derived from an EMBL/GenBank/DDBJ whole genome shotgun (WGS) entry which is preliminary data.</text>
</comment>
<dbReference type="AlphaFoldDB" id="A0A5C6W0D2"/>